<keyword evidence="2 3" id="KW-0808">Transferase</keyword>
<dbReference type="Gene3D" id="3.40.50.2000">
    <property type="entry name" value="Glycogen Phosphorylase B"/>
    <property type="match status" value="2"/>
</dbReference>
<dbReference type="PANTHER" id="PTHR12526">
    <property type="entry name" value="GLYCOSYLTRANSFERASE"/>
    <property type="match status" value="1"/>
</dbReference>
<dbReference type="EMBL" id="RRZK01000019">
    <property type="protein sequence ID" value="TDB62083.1"/>
    <property type="molecule type" value="Genomic_DNA"/>
</dbReference>
<proteinExistence type="predicted"/>
<name>A0A1H2PB48_PSEVA</name>
<keyword evidence="1" id="KW-0328">Glycosyltransferase</keyword>
<reference evidence="4" key="1">
    <citation type="journal article" date="2019" name="bioRxiv">
        <title>Bacterially produced spermidine induces plant systemic susceptibility to pathogens.</title>
        <authorList>
            <person name="Melnyk R.A."/>
            <person name="Beskrovnaya P.A."/>
            <person name="Liu Z."/>
            <person name="Song Y."/>
            <person name="Haney C.H."/>
        </authorList>
    </citation>
    <scope>NUCLEOTIDE SEQUENCE [LARGE SCALE GENOMIC DNA]</scope>
    <source>
        <strain evidence="4">Dha-51</strain>
    </source>
</reference>
<dbReference type="AlphaFoldDB" id="A0A1H2PB48"/>
<dbReference type="STRING" id="95300.SAMN05216558_4678"/>
<dbReference type="SUPFAM" id="SSF53756">
    <property type="entry name" value="UDP-Glycosyltransferase/glycogen phosphorylase"/>
    <property type="match status" value="1"/>
</dbReference>
<sequence length="364" mass="39784">MSILNVMWAGGAPFASIHKVHQQILAQAESSSPIKTWLLQGTASGCEANVGEIREWRLSSARLKGRHFWRLAKPWMQAGFRHALQDSEAHVLLLDGMGVARALLPILKSMPHVRVVVIFHSSTRLSAADKLLFQRFPAAQLKMTAVSNTLAESLSRSLQLPVLALRSAYDPVIYRTEALSRDDARARLGLPLDSAPVLGTVGRLVSKKGFTCLLDAFAEAVRRQPDLRLVIIGEGPARSALEAQVDRLGLRGNVSLPGHLNDAARLYRAFDWVAIPSREEGLGLTMQEAVMAGVPVLSSELAVFREQLAGTGWYAPADDVKAWSDLIVRAFSVPAESVAAEQYQALAPDQAWQRFSRTARALLS</sequence>
<dbReference type="Pfam" id="PF13692">
    <property type="entry name" value="Glyco_trans_1_4"/>
    <property type="match status" value="1"/>
</dbReference>
<keyword evidence="4" id="KW-1185">Reference proteome</keyword>
<dbReference type="RefSeq" id="WP_093227291.1">
    <property type="nucleotide sequence ID" value="NZ_LT629803.1"/>
</dbReference>
<accession>A0A1H2PB48</accession>
<evidence type="ECO:0000313" key="4">
    <source>
        <dbReference type="Proteomes" id="UP000295254"/>
    </source>
</evidence>
<dbReference type="Proteomes" id="UP000295254">
    <property type="component" value="Unassembled WGS sequence"/>
</dbReference>
<comment type="caution">
    <text evidence="3">The sequence shown here is derived from an EMBL/GenBank/DDBJ whole genome shotgun (WGS) entry which is preliminary data.</text>
</comment>
<organism evidence="3 4">
    <name type="scientific">Pseudomonas vancouverensis</name>
    <dbReference type="NCBI Taxonomy" id="95300"/>
    <lineage>
        <taxon>Bacteria</taxon>
        <taxon>Pseudomonadati</taxon>
        <taxon>Pseudomonadota</taxon>
        <taxon>Gammaproteobacteria</taxon>
        <taxon>Pseudomonadales</taxon>
        <taxon>Pseudomonadaceae</taxon>
        <taxon>Pseudomonas</taxon>
    </lineage>
</organism>
<gene>
    <name evidence="3" type="ORF">EIY72_15240</name>
</gene>
<evidence type="ECO:0000313" key="3">
    <source>
        <dbReference type="EMBL" id="TDB62083.1"/>
    </source>
</evidence>
<dbReference type="OrthoDB" id="9792269at2"/>
<dbReference type="GO" id="GO:0016757">
    <property type="term" value="F:glycosyltransferase activity"/>
    <property type="evidence" value="ECO:0007669"/>
    <property type="project" value="UniProtKB-KW"/>
</dbReference>
<evidence type="ECO:0000256" key="2">
    <source>
        <dbReference type="ARBA" id="ARBA00022679"/>
    </source>
</evidence>
<protein>
    <submittedName>
        <fullName evidence="3">Glycosyltransferase</fullName>
    </submittedName>
</protein>
<dbReference type="PANTHER" id="PTHR12526:SF510">
    <property type="entry name" value="D-INOSITOL 3-PHOSPHATE GLYCOSYLTRANSFERASE"/>
    <property type="match status" value="1"/>
</dbReference>
<evidence type="ECO:0000256" key="1">
    <source>
        <dbReference type="ARBA" id="ARBA00022676"/>
    </source>
</evidence>